<name>A0A1G6GLD9_9BACT</name>
<evidence type="ECO:0000313" key="4">
    <source>
        <dbReference type="Proteomes" id="UP000199452"/>
    </source>
</evidence>
<dbReference type="RefSeq" id="WP_092434259.1">
    <property type="nucleotide sequence ID" value="NZ_FMYP01000002.1"/>
</dbReference>
<evidence type="ECO:0000256" key="1">
    <source>
        <dbReference type="SAM" id="Phobius"/>
    </source>
</evidence>
<gene>
    <name evidence="3" type="ORF">SAMN05216323_10025</name>
</gene>
<feature type="domain" description="CAAX prenyl protease 2/Lysostaphin resistance protein A-like" evidence="2">
    <location>
        <begin position="142"/>
        <end position="231"/>
    </location>
</feature>
<feature type="transmembrane region" description="Helical" evidence="1">
    <location>
        <begin position="12"/>
        <end position="36"/>
    </location>
</feature>
<organism evidence="3 4">
    <name type="scientific">Williamwhitmania taraxaci</name>
    <dbReference type="NCBI Taxonomy" id="1640674"/>
    <lineage>
        <taxon>Bacteria</taxon>
        <taxon>Pseudomonadati</taxon>
        <taxon>Bacteroidota</taxon>
        <taxon>Bacteroidia</taxon>
        <taxon>Bacteroidales</taxon>
        <taxon>Williamwhitmaniaceae</taxon>
        <taxon>Williamwhitmania</taxon>
    </lineage>
</organism>
<feature type="transmembrane region" description="Helical" evidence="1">
    <location>
        <begin position="97"/>
        <end position="122"/>
    </location>
</feature>
<keyword evidence="1" id="KW-0472">Membrane</keyword>
<accession>A0A1G6GLD9</accession>
<dbReference type="GO" id="GO:0004175">
    <property type="term" value="F:endopeptidase activity"/>
    <property type="evidence" value="ECO:0007669"/>
    <property type="project" value="UniProtKB-ARBA"/>
</dbReference>
<dbReference type="EMBL" id="FMYP01000002">
    <property type="protein sequence ID" value="SDB82555.1"/>
    <property type="molecule type" value="Genomic_DNA"/>
</dbReference>
<dbReference type="OrthoDB" id="9777755at2"/>
<feature type="transmembrane region" description="Helical" evidence="1">
    <location>
        <begin position="48"/>
        <end position="71"/>
    </location>
</feature>
<reference evidence="3 4" key="1">
    <citation type="submission" date="2016-09" db="EMBL/GenBank/DDBJ databases">
        <authorList>
            <person name="Capua I."/>
            <person name="De Benedictis P."/>
            <person name="Joannis T."/>
            <person name="Lombin L.H."/>
            <person name="Cattoli G."/>
        </authorList>
    </citation>
    <scope>NUCLEOTIDE SEQUENCE [LARGE SCALE GENOMIC DNA]</scope>
    <source>
        <strain evidence="3 4">A7P-90m</strain>
    </source>
</reference>
<proteinExistence type="predicted"/>
<keyword evidence="1" id="KW-1133">Transmembrane helix</keyword>
<evidence type="ECO:0000259" key="2">
    <source>
        <dbReference type="Pfam" id="PF02517"/>
    </source>
</evidence>
<keyword evidence="3" id="KW-0378">Hydrolase</keyword>
<keyword evidence="3" id="KW-0645">Protease</keyword>
<feature type="transmembrane region" description="Helical" evidence="1">
    <location>
        <begin position="184"/>
        <end position="209"/>
    </location>
</feature>
<keyword evidence="1" id="KW-0812">Transmembrane</keyword>
<evidence type="ECO:0000313" key="3">
    <source>
        <dbReference type="EMBL" id="SDB82555.1"/>
    </source>
</evidence>
<sequence length="242" mass="27612">MKAKQHQEIRPLGLGSSIIIAGITLAALFGTTSIAIPWITKTFMLEPIISWFIASSVIVFLPMLLATIILVRLEQKHLTWQSFLSRIRFKTLKSEDWLWIGLGVILILILTGFITVLLKGIFPNISTQPPFLEIPKINSDNRWILLAWLPMFFLNIVGEEFFWRGYIFPKQIKVFGKHTWFYNGIIWLVFHIPFGLNLIIILLPTLFITTFAYQKTNNVKVSIAIHAIINGAGFLAVTLGYI</sequence>
<feature type="transmembrane region" description="Helical" evidence="1">
    <location>
        <begin position="221"/>
        <end position="241"/>
    </location>
</feature>
<dbReference type="Proteomes" id="UP000199452">
    <property type="component" value="Unassembled WGS sequence"/>
</dbReference>
<dbReference type="GO" id="GO:0006508">
    <property type="term" value="P:proteolysis"/>
    <property type="evidence" value="ECO:0007669"/>
    <property type="project" value="UniProtKB-KW"/>
</dbReference>
<dbReference type="Pfam" id="PF02517">
    <property type="entry name" value="Rce1-like"/>
    <property type="match status" value="1"/>
</dbReference>
<dbReference type="InterPro" id="IPR003675">
    <property type="entry name" value="Rce1/LyrA-like_dom"/>
</dbReference>
<feature type="transmembrane region" description="Helical" evidence="1">
    <location>
        <begin position="142"/>
        <end position="163"/>
    </location>
</feature>
<dbReference type="GO" id="GO:0080120">
    <property type="term" value="P:CAAX-box protein maturation"/>
    <property type="evidence" value="ECO:0007669"/>
    <property type="project" value="UniProtKB-ARBA"/>
</dbReference>
<dbReference type="AlphaFoldDB" id="A0A1G6GLD9"/>
<dbReference type="STRING" id="1640674.SAMN05216323_10025"/>
<protein>
    <submittedName>
        <fullName evidence="3">CAAX protease self-immunity</fullName>
    </submittedName>
</protein>
<keyword evidence="4" id="KW-1185">Reference proteome</keyword>